<organism evidence="4 5">
    <name type="scientific">Sulfuricella denitrificans (strain DSM 22764 / NBRC 105220 / skB26)</name>
    <dbReference type="NCBI Taxonomy" id="1163617"/>
    <lineage>
        <taxon>Bacteria</taxon>
        <taxon>Pseudomonadati</taxon>
        <taxon>Pseudomonadota</taxon>
        <taxon>Betaproteobacteria</taxon>
        <taxon>Nitrosomonadales</taxon>
        <taxon>Sulfuricellaceae</taxon>
        <taxon>Sulfuricella</taxon>
    </lineage>
</organism>
<dbReference type="AlphaFoldDB" id="S6AAU5"/>
<dbReference type="eggNOG" id="COG5008">
    <property type="taxonomic scope" value="Bacteria"/>
</dbReference>
<feature type="domain" description="Bacterial type II secretion system protein E" evidence="3">
    <location>
        <begin position="193"/>
        <end position="207"/>
    </location>
</feature>
<feature type="region of interest" description="Disordered" evidence="2">
    <location>
        <begin position="351"/>
        <end position="370"/>
    </location>
</feature>
<evidence type="ECO:0000313" key="5">
    <source>
        <dbReference type="Proteomes" id="UP000015559"/>
    </source>
</evidence>
<dbReference type="InterPro" id="IPR027417">
    <property type="entry name" value="P-loop_NTPase"/>
</dbReference>
<dbReference type="OrthoDB" id="5790493at2"/>
<keyword evidence="5" id="KW-1185">Reference proteome</keyword>
<dbReference type="Pfam" id="PF00437">
    <property type="entry name" value="T2SSE"/>
    <property type="match status" value="1"/>
</dbReference>
<dbReference type="Gene3D" id="3.40.50.300">
    <property type="entry name" value="P-loop containing nucleotide triphosphate hydrolases"/>
    <property type="match status" value="1"/>
</dbReference>
<name>S6AAU5_SULDS</name>
<dbReference type="InterPro" id="IPR006321">
    <property type="entry name" value="PilT/PilU"/>
</dbReference>
<dbReference type="NCBIfam" id="TIGR01420">
    <property type="entry name" value="pilT_fam"/>
    <property type="match status" value="1"/>
</dbReference>
<dbReference type="STRING" id="1163617.SCD_n00229"/>
<proteinExistence type="inferred from homology"/>
<dbReference type="Gene3D" id="3.30.450.90">
    <property type="match status" value="1"/>
</dbReference>
<dbReference type="CDD" id="cd01131">
    <property type="entry name" value="PilT"/>
    <property type="match status" value="1"/>
</dbReference>
<dbReference type="HOGENOM" id="CLU_013446_4_0_4"/>
<dbReference type="GO" id="GO:0016887">
    <property type="term" value="F:ATP hydrolysis activity"/>
    <property type="evidence" value="ECO:0007669"/>
    <property type="project" value="InterPro"/>
</dbReference>
<evidence type="ECO:0000313" key="4">
    <source>
        <dbReference type="EMBL" id="BAN34078.1"/>
    </source>
</evidence>
<accession>S6AAU5</accession>
<feature type="compositionally biased region" description="Basic and acidic residues" evidence="2">
    <location>
        <begin position="351"/>
        <end position="362"/>
    </location>
</feature>
<sequence length="384" mass="42681">MDLTQLFKFMAEKQASDMYISAGAPVLMKIEGETLPLNNQVLDGETVKKIAYSLMTPDEIKAFEAEHEMNFGFLVENTGKFRINVFHQRGDVALVARFVRDQIPSIESLGLPAILKELVMEKRGLILVVGQAGSGKSTTLASMIDYRNTNRTGHILLIEDPIEYLHAYKKSIVNQREVGLDTNSYSTALLNAVREAPDVLMIGEIRDRDTMQQAMIYAETGHLMMSTLHANNSYHTLNRIINLFPHEARNHLLHDLSISLKAVISQRLVRGVNGKRLPATEILVNSPYVAELIKSGETDKIKEAMEQSLTAGSQTFEQALFALYREGKISLDEALANADSRTNLSWLINNEKRDGSDTRSPDDPPVDVATGTDFAGFALNSDKV</sequence>
<dbReference type="EMBL" id="AP013066">
    <property type="protein sequence ID" value="BAN34078.1"/>
    <property type="molecule type" value="Genomic_DNA"/>
</dbReference>
<dbReference type="PANTHER" id="PTHR30486">
    <property type="entry name" value="TWITCHING MOTILITY PROTEIN PILT"/>
    <property type="match status" value="1"/>
</dbReference>
<evidence type="ECO:0000259" key="3">
    <source>
        <dbReference type="PROSITE" id="PS00662"/>
    </source>
</evidence>
<dbReference type="Proteomes" id="UP000015559">
    <property type="component" value="Chromosome"/>
</dbReference>
<dbReference type="PROSITE" id="PS00662">
    <property type="entry name" value="T2SP_E"/>
    <property type="match status" value="1"/>
</dbReference>
<dbReference type="KEGG" id="sdr:SCD_n00229"/>
<dbReference type="GO" id="GO:0005524">
    <property type="term" value="F:ATP binding"/>
    <property type="evidence" value="ECO:0007669"/>
    <property type="project" value="InterPro"/>
</dbReference>
<dbReference type="PANTHER" id="PTHR30486:SF12">
    <property type="entry name" value="TYPE IV PILUS ATPASE PILU"/>
    <property type="match status" value="1"/>
</dbReference>
<dbReference type="SUPFAM" id="SSF52540">
    <property type="entry name" value="P-loop containing nucleoside triphosphate hydrolases"/>
    <property type="match status" value="1"/>
</dbReference>
<dbReference type="RefSeq" id="WP_009206976.1">
    <property type="nucleotide sequence ID" value="NC_022357.1"/>
</dbReference>
<dbReference type="InterPro" id="IPR050921">
    <property type="entry name" value="T4SS_GSP_E_ATPase"/>
</dbReference>
<protein>
    <submittedName>
        <fullName evidence="4">Pilus retraction protein PilT</fullName>
    </submittedName>
</protein>
<evidence type="ECO:0000256" key="2">
    <source>
        <dbReference type="SAM" id="MobiDB-lite"/>
    </source>
</evidence>
<evidence type="ECO:0000256" key="1">
    <source>
        <dbReference type="ARBA" id="ARBA00006611"/>
    </source>
</evidence>
<reference evidence="4 5" key="1">
    <citation type="journal article" date="2012" name="Appl. Environ. Microbiol.">
        <title>Draft genome sequence of a psychrotolerant sulfur-oxidizing bacterium, Sulfuricella denitrificans skB26, and proteomic insights into cold adaptation.</title>
        <authorList>
            <person name="Watanabe T."/>
            <person name="Kojima H."/>
            <person name="Fukui M."/>
        </authorList>
    </citation>
    <scope>NUCLEOTIDE SEQUENCE [LARGE SCALE GENOMIC DNA]</scope>
    <source>
        <strain evidence="5">skB26</strain>
    </source>
</reference>
<gene>
    <name evidence="4" type="ORF">SCD_n00229</name>
</gene>
<dbReference type="InterPro" id="IPR001482">
    <property type="entry name" value="T2SS/T4SS_dom"/>
</dbReference>
<comment type="similarity">
    <text evidence="1">Belongs to the GSP E family.</text>
</comment>